<feature type="region of interest" description="Disordered" evidence="2">
    <location>
        <begin position="96"/>
        <end position="127"/>
    </location>
</feature>
<gene>
    <name evidence="3" type="ordered locus">AXX17_At3g34110</name>
</gene>
<organism evidence="3 4">
    <name type="scientific">Arabidopsis thaliana</name>
    <name type="common">Mouse-ear cress</name>
    <dbReference type="NCBI Taxonomy" id="3702"/>
    <lineage>
        <taxon>Eukaryota</taxon>
        <taxon>Viridiplantae</taxon>
        <taxon>Streptophyta</taxon>
        <taxon>Embryophyta</taxon>
        <taxon>Tracheophyta</taxon>
        <taxon>Spermatophyta</taxon>
        <taxon>Magnoliopsida</taxon>
        <taxon>eudicotyledons</taxon>
        <taxon>Gunneridae</taxon>
        <taxon>Pentapetalae</taxon>
        <taxon>rosids</taxon>
        <taxon>malvids</taxon>
        <taxon>Brassicales</taxon>
        <taxon>Brassicaceae</taxon>
        <taxon>Camelineae</taxon>
        <taxon>Arabidopsis</taxon>
    </lineage>
</organism>
<reference evidence="4" key="1">
    <citation type="journal article" date="2016" name="Proc. Natl. Acad. Sci. U.S.A.">
        <title>Chromosome-level assembly of Arabidopsis thaliana Ler reveals the extent of translocation and inversion polymorphisms.</title>
        <authorList>
            <person name="Zapata L."/>
            <person name="Ding J."/>
            <person name="Willing E.M."/>
            <person name="Hartwig B."/>
            <person name="Bezdan D."/>
            <person name="Jiao W.B."/>
            <person name="Patel V."/>
            <person name="Velikkakam James G."/>
            <person name="Koornneef M."/>
            <person name="Ossowski S."/>
            <person name="Schneeberger K."/>
        </authorList>
    </citation>
    <scope>NUCLEOTIDE SEQUENCE [LARGE SCALE GENOMIC DNA]</scope>
    <source>
        <strain evidence="4">cv. Landsberg erecta</strain>
    </source>
</reference>
<evidence type="ECO:0000256" key="2">
    <source>
        <dbReference type="SAM" id="MobiDB-lite"/>
    </source>
</evidence>
<accession>A0A178VB11</accession>
<name>A0A178VB11_ARATH</name>
<dbReference type="AlphaFoldDB" id="A0A178VB11"/>
<evidence type="ECO:0000256" key="1">
    <source>
        <dbReference type="SAM" id="Coils"/>
    </source>
</evidence>
<evidence type="ECO:0000313" key="3">
    <source>
        <dbReference type="EMBL" id="OAP03507.1"/>
    </source>
</evidence>
<evidence type="ECO:0000313" key="4">
    <source>
        <dbReference type="Proteomes" id="UP000078284"/>
    </source>
</evidence>
<protein>
    <submittedName>
        <fullName evidence="3">Uncharacterized protein</fullName>
    </submittedName>
</protein>
<dbReference type="EMBL" id="LUHQ01000003">
    <property type="protein sequence ID" value="OAP03507.1"/>
    <property type="molecule type" value="Genomic_DNA"/>
</dbReference>
<proteinExistence type="predicted"/>
<feature type="compositionally biased region" description="Basic and acidic residues" evidence="2">
    <location>
        <begin position="99"/>
        <end position="108"/>
    </location>
</feature>
<sequence length="352" mass="39444">MVSDLESNMTRYTKPKTHTDFDSTIKALRSNKKRVRRYKAKDSYGLRLHHQSFEKQEEAWEVIPEVTVPIALGSTKAREADLPAFAPAPEAVIPLPTSDKVEGKRIRNNDSASKKKKNKKKKPSSDEEEKELLIFEDWVIASMNWMVHLYGSAMRINMEPVNKLAKAESRAQTAQRERDEAVSKATAANLAMDEAEREAFVNKENAIKMAELNLKADSEVICLKRMLAEARGLRDSEVAQAAQIVRREVSEAFIPKFKIAEEKISLLDGVNDNQFMYLSQARANVQLIKALKDGRALATENDQDLKALAPEPTPLSPGVHRSVENIAYEAGVADQFGSLLPIERVCPSEEPD</sequence>
<feature type="coiled-coil region" evidence="1">
    <location>
        <begin position="164"/>
        <end position="198"/>
    </location>
</feature>
<dbReference type="Proteomes" id="UP000078284">
    <property type="component" value="Chromosome 3"/>
</dbReference>
<comment type="caution">
    <text evidence="3">The sequence shown here is derived from an EMBL/GenBank/DDBJ whole genome shotgun (WGS) entry which is preliminary data.</text>
</comment>
<keyword evidence="1" id="KW-0175">Coiled coil</keyword>